<dbReference type="SUPFAM" id="SSF53474">
    <property type="entry name" value="alpha/beta-Hydrolases"/>
    <property type="match status" value="1"/>
</dbReference>
<evidence type="ECO:0000313" key="2">
    <source>
        <dbReference type="EMBL" id="KTQ95116.1"/>
    </source>
</evidence>
<feature type="domain" description="AB hydrolase-1" evidence="1">
    <location>
        <begin position="22"/>
        <end position="122"/>
    </location>
</feature>
<dbReference type="STRING" id="401562.NS365_21685"/>
<dbReference type="OrthoDB" id="9804723at2"/>
<evidence type="ECO:0000313" key="3">
    <source>
        <dbReference type="Proteomes" id="UP000078272"/>
    </source>
</evidence>
<dbReference type="RefSeq" id="WP_058635349.1">
    <property type="nucleotide sequence ID" value="NZ_LDPZ01000024.1"/>
</dbReference>
<dbReference type="Gene3D" id="3.40.50.1820">
    <property type="entry name" value="alpha/beta hydrolase"/>
    <property type="match status" value="1"/>
</dbReference>
<dbReference type="Proteomes" id="UP000078272">
    <property type="component" value="Unassembled WGS sequence"/>
</dbReference>
<accession>A0A175R985</accession>
<dbReference type="GO" id="GO:0004806">
    <property type="term" value="F:triacylglycerol lipase activity"/>
    <property type="evidence" value="ECO:0007669"/>
    <property type="project" value="TreeGrafter"/>
</dbReference>
<evidence type="ECO:0000259" key="1">
    <source>
        <dbReference type="Pfam" id="PF00561"/>
    </source>
</evidence>
<dbReference type="AlphaFoldDB" id="A0A175R985"/>
<name>A0A175R985_9HYPH</name>
<organism evidence="2 3">
    <name type="scientific">Aureimonas ureilytica</name>
    <dbReference type="NCBI Taxonomy" id="401562"/>
    <lineage>
        <taxon>Bacteria</taxon>
        <taxon>Pseudomonadati</taxon>
        <taxon>Pseudomonadota</taxon>
        <taxon>Alphaproteobacteria</taxon>
        <taxon>Hyphomicrobiales</taxon>
        <taxon>Aurantimonadaceae</taxon>
        <taxon>Aureimonas</taxon>
    </lineage>
</organism>
<gene>
    <name evidence="2" type="ORF">NS226_13025</name>
</gene>
<proteinExistence type="predicted"/>
<reference evidence="2 3" key="1">
    <citation type="journal article" date="2016" name="Front. Microbiol.">
        <title>Genomic Resource of Rice Seed Associated Bacteria.</title>
        <authorList>
            <person name="Midha S."/>
            <person name="Bansal K."/>
            <person name="Sharma S."/>
            <person name="Kumar N."/>
            <person name="Patil P.P."/>
            <person name="Chaudhry V."/>
            <person name="Patil P.B."/>
        </authorList>
    </citation>
    <scope>NUCLEOTIDE SEQUENCE [LARGE SCALE GENOMIC DNA]</scope>
    <source>
        <strain evidence="2 3">NS226</strain>
    </source>
</reference>
<comment type="caution">
    <text evidence="2">The sequence shown here is derived from an EMBL/GenBank/DDBJ whole genome shotgun (WGS) entry which is preliminary data.</text>
</comment>
<keyword evidence="2" id="KW-0378">Hydrolase</keyword>
<dbReference type="PANTHER" id="PTHR43433:SF5">
    <property type="entry name" value="AB HYDROLASE-1 DOMAIN-CONTAINING PROTEIN"/>
    <property type="match status" value="1"/>
</dbReference>
<dbReference type="PATRIC" id="fig|401562.3.peg.2176"/>
<dbReference type="InterPro" id="IPR050471">
    <property type="entry name" value="AB_hydrolase"/>
</dbReference>
<dbReference type="InterPro" id="IPR000073">
    <property type="entry name" value="AB_hydrolase_1"/>
</dbReference>
<protein>
    <submittedName>
        <fullName evidence="2">Alpha/beta hydrolase</fullName>
    </submittedName>
</protein>
<dbReference type="EMBL" id="LDPZ01000024">
    <property type="protein sequence ID" value="KTQ95116.1"/>
    <property type="molecule type" value="Genomic_DNA"/>
</dbReference>
<dbReference type="InterPro" id="IPR029058">
    <property type="entry name" value="AB_hydrolase_fold"/>
</dbReference>
<dbReference type="GO" id="GO:0046503">
    <property type="term" value="P:glycerolipid catabolic process"/>
    <property type="evidence" value="ECO:0007669"/>
    <property type="project" value="TreeGrafter"/>
</dbReference>
<dbReference type="Pfam" id="PF00561">
    <property type="entry name" value="Abhydrolase_1"/>
    <property type="match status" value="1"/>
</dbReference>
<dbReference type="PANTHER" id="PTHR43433">
    <property type="entry name" value="HYDROLASE, ALPHA/BETA FOLD FAMILY PROTEIN"/>
    <property type="match status" value="1"/>
</dbReference>
<sequence>MAEFENGGFRLHYIDEGDPEAPAVLLVHGFASSLKVNWVDPGWVKTLTGAGYRAIAFDHRGHGESDKPRAGAAYTPEAMASDVLALADRLDLRTAALFGYSMGARVSAFAALRYAERFPLLIFGGLGIGLVEGVGDWDPIAEALLAPSLEDVSHERGRMFRAFADRTRSDRLALAACIETSRKELTAEDVSRIVQPSLVGVGTKDDIAGSAEALADLLPNGEAFDIPNRDHMLAVGDRLFKAKVLEFLDGHRALIER</sequence>